<accession>A0ABR9G0M0</accession>
<evidence type="ECO:0000313" key="1">
    <source>
        <dbReference type="EMBL" id="MBE0464399.1"/>
    </source>
</evidence>
<dbReference type="Pfam" id="PF01371">
    <property type="entry name" value="Trp_repressor"/>
    <property type="match status" value="1"/>
</dbReference>
<dbReference type="InterPro" id="IPR010921">
    <property type="entry name" value="Trp_repressor/repl_initiator"/>
</dbReference>
<gene>
    <name evidence="1" type="ORF">EI547_13170</name>
</gene>
<dbReference type="InterPro" id="IPR038116">
    <property type="entry name" value="TrpR-like_sf"/>
</dbReference>
<protein>
    <submittedName>
        <fullName evidence="1">Helix-turn-helix domain-containing protein</fullName>
    </submittedName>
</protein>
<sequence>MSSKNSSSHDSYHTELITYLLAIDSPDAMHEALSNLLTPAEYLEISKRLQIFNLLREGVPHRKIAEMLGVGIATVSRGSRALGTSHSLMDR</sequence>
<dbReference type="InterPro" id="IPR000831">
    <property type="entry name" value="Trp_repress"/>
</dbReference>
<dbReference type="Gene3D" id="1.10.1270.10">
    <property type="entry name" value="TrpR-like"/>
    <property type="match status" value="1"/>
</dbReference>
<reference evidence="1 2" key="1">
    <citation type="submission" date="2020-07" db="EMBL/GenBank/DDBJ databases">
        <title>Halophilic bacteria isolated from french cheeses.</title>
        <authorList>
            <person name="Kothe C.I."/>
            <person name="Farah-Kraiem B."/>
            <person name="Renault P."/>
            <person name="Dridi B."/>
        </authorList>
    </citation>
    <scope>NUCLEOTIDE SEQUENCE [LARGE SCALE GENOMIC DNA]</scope>
    <source>
        <strain evidence="1 2">FME20</strain>
    </source>
</reference>
<keyword evidence="2" id="KW-1185">Reference proteome</keyword>
<dbReference type="RefSeq" id="WP_192538896.1">
    <property type="nucleotide sequence ID" value="NZ_JABUZA010000038.1"/>
</dbReference>
<proteinExistence type="predicted"/>
<dbReference type="SUPFAM" id="SSF48295">
    <property type="entry name" value="TrpR-like"/>
    <property type="match status" value="1"/>
</dbReference>
<evidence type="ECO:0000313" key="2">
    <source>
        <dbReference type="Proteomes" id="UP001645038"/>
    </source>
</evidence>
<dbReference type="EMBL" id="RRZB01000033">
    <property type="protein sequence ID" value="MBE0464399.1"/>
    <property type="molecule type" value="Genomic_DNA"/>
</dbReference>
<name>A0ABR9G0M0_9GAMM</name>
<organism evidence="1 2">
    <name type="scientific">Halomonas colorata</name>
    <dbReference type="NCBI Taxonomy" id="2742615"/>
    <lineage>
        <taxon>Bacteria</taxon>
        <taxon>Pseudomonadati</taxon>
        <taxon>Pseudomonadota</taxon>
        <taxon>Gammaproteobacteria</taxon>
        <taxon>Oceanospirillales</taxon>
        <taxon>Halomonadaceae</taxon>
        <taxon>Halomonas</taxon>
    </lineage>
</organism>
<dbReference type="Proteomes" id="UP001645038">
    <property type="component" value="Unassembled WGS sequence"/>
</dbReference>
<comment type="caution">
    <text evidence="1">The sequence shown here is derived from an EMBL/GenBank/DDBJ whole genome shotgun (WGS) entry which is preliminary data.</text>
</comment>